<dbReference type="Pfam" id="PF01565">
    <property type="entry name" value="FAD_binding_4"/>
    <property type="match status" value="1"/>
</dbReference>
<dbReference type="InterPro" id="IPR016167">
    <property type="entry name" value="FAD-bd_PCMH_sub1"/>
</dbReference>
<dbReference type="GO" id="GO:0009252">
    <property type="term" value="P:peptidoglycan biosynthetic process"/>
    <property type="evidence" value="ECO:0007669"/>
    <property type="project" value="UniProtKB-UniRule"/>
</dbReference>
<evidence type="ECO:0000256" key="12">
    <source>
        <dbReference type="ARBA" id="ARBA00022984"/>
    </source>
</evidence>
<evidence type="ECO:0000256" key="10">
    <source>
        <dbReference type="ARBA" id="ARBA00022857"/>
    </source>
</evidence>
<comment type="pathway">
    <text evidence="4 17">Cell wall biogenesis; peptidoglycan biosynthesis.</text>
</comment>
<dbReference type="EC" id="1.3.1.98" evidence="17"/>
<reference evidence="19" key="2">
    <citation type="submission" date="2020-09" db="EMBL/GenBank/DDBJ databases">
        <authorList>
            <person name="Sun Q."/>
            <person name="Zhou Y."/>
        </authorList>
    </citation>
    <scope>NUCLEOTIDE SEQUENCE</scope>
    <source>
        <strain evidence="19">CGMCC 1.15152</strain>
    </source>
</reference>
<evidence type="ECO:0000256" key="2">
    <source>
        <dbReference type="ARBA" id="ARBA00003921"/>
    </source>
</evidence>
<comment type="cofactor">
    <cofactor evidence="1 17">
        <name>FAD</name>
        <dbReference type="ChEBI" id="CHEBI:57692"/>
    </cofactor>
</comment>
<evidence type="ECO:0000256" key="5">
    <source>
        <dbReference type="ARBA" id="ARBA00010485"/>
    </source>
</evidence>
<dbReference type="InterPro" id="IPR011601">
    <property type="entry name" value="MurB_C"/>
</dbReference>
<dbReference type="AlphaFoldDB" id="A0A917DDU3"/>
<dbReference type="GO" id="GO:0008762">
    <property type="term" value="F:UDP-N-acetylmuramate dehydrogenase activity"/>
    <property type="evidence" value="ECO:0007669"/>
    <property type="project" value="UniProtKB-UniRule"/>
</dbReference>
<evidence type="ECO:0000256" key="16">
    <source>
        <dbReference type="ARBA" id="ARBA00048914"/>
    </source>
</evidence>
<dbReference type="GO" id="GO:0051301">
    <property type="term" value="P:cell division"/>
    <property type="evidence" value="ECO:0007669"/>
    <property type="project" value="UniProtKB-KW"/>
</dbReference>
<evidence type="ECO:0000313" key="19">
    <source>
        <dbReference type="EMBL" id="GGD32076.1"/>
    </source>
</evidence>
<keyword evidence="14 17" id="KW-0131">Cell cycle</keyword>
<evidence type="ECO:0000256" key="6">
    <source>
        <dbReference type="ARBA" id="ARBA00022490"/>
    </source>
</evidence>
<dbReference type="InterPro" id="IPR003170">
    <property type="entry name" value="MurB"/>
</dbReference>
<keyword evidence="7 17" id="KW-0132">Cell division</keyword>
<dbReference type="PANTHER" id="PTHR21071:SF4">
    <property type="entry name" value="UDP-N-ACETYLENOLPYRUVOYLGLUCOSAMINE REDUCTASE"/>
    <property type="match status" value="1"/>
</dbReference>
<feature type="active site" evidence="17">
    <location>
        <position position="380"/>
    </location>
</feature>
<keyword evidence="11 17" id="KW-0133">Cell shape</keyword>
<dbReference type="Gene3D" id="3.90.78.10">
    <property type="entry name" value="UDP-N-acetylenolpyruvoylglucosamine reductase, C-terminal domain"/>
    <property type="match status" value="1"/>
</dbReference>
<dbReference type="InterPro" id="IPR036635">
    <property type="entry name" value="MurB_C_sf"/>
</dbReference>
<evidence type="ECO:0000256" key="15">
    <source>
        <dbReference type="ARBA" id="ARBA00023316"/>
    </source>
</evidence>
<evidence type="ECO:0000256" key="14">
    <source>
        <dbReference type="ARBA" id="ARBA00023306"/>
    </source>
</evidence>
<evidence type="ECO:0000256" key="11">
    <source>
        <dbReference type="ARBA" id="ARBA00022960"/>
    </source>
</evidence>
<keyword evidence="9 17" id="KW-0274">FAD</keyword>
<name>A0A917DDU3_9MICO</name>
<dbReference type="Pfam" id="PF02873">
    <property type="entry name" value="MurB_C"/>
    <property type="match status" value="1"/>
</dbReference>
<evidence type="ECO:0000256" key="13">
    <source>
        <dbReference type="ARBA" id="ARBA00023002"/>
    </source>
</evidence>
<dbReference type="RefSeq" id="WP_188711239.1">
    <property type="nucleotide sequence ID" value="NZ_BMHO01000001.1"/>
</dbReference>
<dbReference type="Proteomes" id="UP000633205">
    <property type="component" value="Unassembled WGS sequence"/>
</dbReference>
<dbReference type="GO" id="GO:0071555">
    <property type="term" value="P:cell wall organization"/>
    <property type="evidence" value="ECO:0007669"/>
    <property type="project" value="UniProtKB-KW"/>
</dbReference>
<evidence type="ECO:0000256" key="4">
    <source>
        <dbReference type="ARBA" id="ARBA00004752"/>
    </source>
</evidence>
<dbReference type="PANTHER" id="PTHR21071">
    <property type="entry name" value="UDP-N-ACETYLENOLPYRUVOYLGLUCOSAMINE REDUCTASE"/>
    <property type="match status" value="1"/>
</dbReference>
<dbReference type="InterPro" id="IPR006094">
    <property type="entry name" value="Oxid_FAD_bind_N"/>
</dbReference>
<dbReference type="Gene3D" id="3.30.465.10">
    <property type="match status" value="1"/>
</dbReference>
<evidence type="ECO:0000313" key="20">
    <source>
        <dbReference type="Proteomes" id="UP000633205"/>
    </source>
</evidence>
<evidence type="ECO:0000256" key="9">
    <source>
        <dbReference type="ARBA" id="ARBA00022827"/>
    </source>
</evidence>
<evidence type="ECO:0000256" key="7">
    <source>
        <dbReference type="ARBA" id="ARBA00022618"/>
    </source>
</evidence>
<comment type="caution">
    <text evidence="19">The sequence shown here is derived from an EMBL/GenBank/DDBJ whole genome shotgun (WGS) entry which is preliminary data.</text>
</comment>
<dbReference type="SUPFAM" id="SSF56194">
    <property type="entry name" value="Uridine diphospho-N-Acetylenolpyruvylglucosamine reductase, MurB, C-terminal domain"/>
    <property type="match status" value="1"/>
</dbReference>
<protein>
    <recommendedName>
        <fullName evidence="17">UDP-N-acetylenolpyruvoylglucosamine reductase</fullName>
        <ecNumber evidence="17">1.3.1.98</ecNumber>
    </recommendedName>
    <alternativeName>
        <fullName evidence="17">UDP-N-acetylmuramate dehydrogenase</fullName>
    </alternativeName>
</protein>
<dbReference type="InterPro" id="IPR036318">
    <property type="entry name" value="FAD-bd_PCMH-like_sf"/>
</dbReference>
<dbReference type="PROSITE" id="PS51387">
    <property type="entry name" value="FAD_PCMH"/>
    <property type="match status" value="1"/>
</dbReference>
<keyword evidence="12 17" id="KW-0573">Peptidoglycan synthesis</keyword>
<dbReference type="GO" id="GO:0005829">
    <property type="term" value="C:cytosol"/>
    <property type="evidence" value="ECO:0007669"/>
    <property type="project" value="TreeGrafter"/>
</dbReference>
<accession>A0A917DDU3</accession>
<gene>
    <name evidence="17 19" type="primary">murB</name>
    <name evidence="19" type="ORF">GCM10010915_10590</name>
</gene>
<keyword evidence="10 17" id="KW-0521">NADP</keyword>
<feature type="active site" description="Proton donor" evidence="17">
    <location>
        <position position="260"/>
    </location>
</feature>
<dbReference type="Gene3D" id="3.30.43.10">
    <property type="entry name" value="Uridine Diphospho-n-acetylenolpyruvylglucosamine Reductase, domain 2"/>
    <property type="match status" value="1"/>
</dbReference>
<evidence type="ECO:0000256" key="1">
    <source>
        <dbReference type="ARBA" id="ARBA00001974"/>
    </source>
</evidence>
<evidence type="ECO:0000256" key="8">
    <source>
        <dbReference type="ARBA" id="ARBA00022630"/>
    </source>
</evidence>
<keyword evidence="20" id="KW-1185">Reference proteome</keyword>
<dbReference type="InterPro" id="IPR016169">
    <property type="entry name" value="FAD-bd_PCMH_sub2"/>
</dbReference>
<proteinExistence type="inferred from homology"/>
<comment type="similarity">
    <text evidence="5 17">Belongs to the MurB family.</text>
</comment>
<comment type="function">
    <text evidence="2 17">Cell wall formation.</text>
</comment>
<comment type="catalytic activity">
    <reaction evidence="16 17">
        <text>UDP-N-acetyl-alpha-D-muramate + NADP(+) = UDP-N-acetyl-3-O-(1-carboxyvinyl)-alpha-D-glucosamine + NADPH + H(+)</text>
        <dbReference type="Rhea" id="RHEA:12248"/>
        <dbReference type="ChEBI" id="CHEBI:15378"/>
        <dbReference type="ChEBI" id="CHEBI:57783"/>
        <dbReference type="ChEBI" id="CHEBI:58349"/>
        <dbReference type="ChEBI" id="CHEBI:68483"/>
        <dbReference type="ChEBI" id="CHEBI:70757"/>
        <dbReference type="EC" id="1.3.1.98"/>
    </reaction>
</comment>
<keyword evidence="6 17" id="KW-0963">Cytoplasm</keyword>
<reference evidence="19" key="1">
    <citation type="journal article" date="2014" name="Int. J. Syst. Evol. Microbiol.">
        <title>Complete genome sequence of Corynebacterium casei LMG S-19264T (=DSM 44701T), isolated from a smear-ripened cheese.</title>
        <authorList>
            <consortium name="US DOE Joint Genome Institute (JGI-PGF)"/>
            <person name="Walter F."/>
            <person name="Albersmeier A."/>
            <person name="Kalinowski J."/>
            <person name="Ruckert C."/>
        </authorList>
    </citation>
    <scope>NUCLEOTIDE SEQUENCE</scope>
    <source>
        <strain evidence="19">CGMCC 1.15152</strain>
    </source>
</reference>
<dbReference type="SUPFAM" id="SSF56176">
    <property type="entry name" value="FAD-binding/transporter-associated domain-like"/>
    <property type="match status" value="1"/>
</dbReference>
<feature type="active site" evidence="17">
    <location>
        <position position="168"/>
    </location>
</feature>
<keyword evidence="13 17" id="KW-0560">Oxidoreductase</keyword>
<evidence type="ECO:0000256" key="3">
    <source>
        <dbReference type="ARBA" id="ARBA00004496"/>
    </source>
</evidence>
<dbReference type="NCBIfam" id="NF010478">
    <property type="entry name" value="PRK13903.1"/>
    <property type="match status" value="1"/>
</dbReference>
<organism evidence="19 20">
    <name type="scientific">Microbacterium faecale</name>
    <dbReference type="NCBI Taxonomy" id="1804630"/>
    <lineage>
        <taxon>Bacteria</taxon>
        <taxon>Bacillati</taxon>
        <taxon>Actinomycetota</taxon>
        <taxon>Actinomycetes</taxon>
        <taxon>Micrococcales</taxon>
        <taxon>Microbacteriaceae</taxon>
        <taxon>Microbacterium</taxon>
    </lineage>
</organism>
<keyword evidence="8 17" id="KW-0285">Flavoprotein</keyword>
<dbReference type="HAMAP" id="MF_00037">
    <property type="entry name" value="MurB"/>
    <property type="match status" value="1"/>
</dbReference>
<sequence length="388" mass="41153">MSAIEARRDPVPLAELTTIGVGAAPARMVDVRTREELVAALHDAWSEDWFVLGGGSNLLASDEPFDGTVIRILTTGYERIDGAPEGYQRVAIEAGQNWDEFVAWTVGAGLAGVEAMSGIPGTAGAAPIQNVGAYGQEIIQTLVSVDLIDEGASSIETVPASELGLGPRTSALKRHYDSVPERSAVVVGIVLDLAVVGTDPRPVEDERIRQALGLDGVRSEGEDGSGNASLAWIRDTVLAIRATKGMVLDPSDADTRSAGSFFNNPIVTEQISRRLPAECPRWPIDPVPELDRVFDLATWDGQVAPTARQPSLVKVSAAWLIENAGLAKGFGLPGSRATLSTKHTLALTNRGEASAEDVATLARYVRTRVASEYGIELNPEPVFVGVEL</sequence>
<comment type="subcellular location">
    <subcellularLocation>
        <location evidence="3 17">Cytoplasm</location>
    </subcellularLocation>
</comment>
<feature type="domain" description="FAD-binding PCMH-type" evidence="18">
    <location>
        <begin position="21"/>
        <end position="196"/>
    </location>
</feature>
<evidence type="ECO:0000259" key="18">
    <source>
        <dbReference type="PROSITE" id="PS51387"/>
    </source>
</evidence>
<dbReference type="GO" id="GO:0071949">
    <property type="term" value="F:FAD binding"/>
    <property type="evidence" value="ECO:0007669"/>
    <property type="project" value="InterPro"/>
</dbReference>
<evidence type="ECO:0000256" key="17">
    <source>
        <dbReference type="HAMAP-Rule" id="MF_00037"/>
    </source>
</evidence>
<keyword evidence="15 17" id="KW-0961">Cell wall biogenesis/degradation</keyword>
<dbReference type="InterPro" id="IPR016166">
    <property type="entry name" value="FAD-bd_PCMH"/>
</dbReference>
<dbReference type="GO" id="GO:0008360">
    <property type="term" value="P:regulation of cell shape"/>
    <property type="evidence" value="ECO:0007669"/>
    <property type="project" value="UniProtKB-KW"/>
</dbReference>
<dbReference type="EMBL" id="BMHO01000001">
    <property type="protein sequence ID" value="GGD32076.1"/>
    <property type="molecule type" value="Genomic_DNA"/>
</dbReference>